<dbReference type="InterPro" id="IPR039273">
    <property type="entry name" value="TEPSIN"/>
</dbReference>
<evidence type="ECO:0000256" key="2">
    <source>
        <dbReference type="ARBA" id="ARBA00004601"/>
    </source>
</evidence>
<dbReference type="GO" id="GO:0032588">
    <property type="term" value="C:trans-Golgi network membrane"/>
    <property type="evidence" value="ECO:0007669"/>
    <property type="project" value="TreeGrafter"/>
</dbReference>
<keyword evidence="9" id="KW-1185">Reference proteome</keyword>
<feature type="domain" description="ENTH" evidence="6">
    <location>
        <begin position="18"/>
        <end position="130"/>
    </location>
</feature>
<feature type="region of interest" description="Disordered" evidence="5">
    <location>
        <begin position="427"/>
        <end position="470"/>
    </location>
</feature>
<feature type="compositionally biased region" description="Low complexity" evidence="5">
    <location>
        <begin position="522"/>
        <end position="531"/>
    </location>
</feature>
<comment type="subcellular location">
    <subcellularLocation>
        <location evidence="1">Cytoplasmic vesicle</location>
    </subcellularLocation>
    <subcellularLocation>
        <location evidence="2">Golgi apparatus</location>
        <location evidence="2">trans-Golgi network</location>
    </subcellularLocation>
</comment>
<dbReference type="InterPro" id="IPR035802">
    <property type="entry name" value="ENTH/VHS_tepsin"/>
</dbReference>
<evidence type="ECO:0000256" key="4">
    <source>
        <dbReference type="ARBA" id="ARBA00023329"/>
    </source>
</evidence>
<evidence type="ECO:0000313" key="9">
    <source>
        <dbReference type="Proteomes" id="UP000283210"/>
    </source>
</evidence>
<dbReference type="Pfam" id="PF25827">
    <property type="entry name" value="TVHS-like"/>
    <property type="match status" value="1"/>
</dbReference>
<feature type="compositionally biased region" description="Polar residues" evidence="5">
    <location>
        <begin position="446"/>
        <end position="455"/>
    </location>
</feature>
<dbReference type="SUPFAM" id="SSF48464">
    <property type="entry name" value="ENTH/VHS domain"/>
    <property type="match status" value="1"/>
</dbReference>
<dbReference type="PANTHER" id="PTHR21514">
    <property type="entry name" value="AP-4 COMPLEX ACCESSORY SUBUNIT TEPSIN"/>
    <property type="match status" value="1"/>
</dbReference>
<keyword evidence="3" id="KW-0333">Golgi apparatus</keyword>
<feature type="compositionally biased region" description="Low complexity" evidence="5">
    <location>
        <begin position="255"/>
        <end position="264"/>
    </location>
</feature>
<evidence type="ECO:0000259" key="7">
    <source>
        <dbReference type="Pfam" id="PF25827"/>
    </source>
</evidence>
<dbReference type="InterPro" id="IPR058028">
    <property type="entry name" value="Tepsin_VHS/ENTH-like"/>
</dbReference>
<dbReference type="CDD" id="cd03572">
    <property type="entry name" value="ENTH_like_Tepsin"/>
    <property type="match status" value="1"/>
</dbReference>
<dbReference type="Proteomes" id="UP000283210">
    <property type="component" value="Chromosome 19"/>
</dbReference>
<dbReference type="EMBL" id="CM012455">
    <property type="protein sequence ID" value="RVE59406.1"/>
    <property type="molecule type" value="Genomic_DNA"/>
</dbReference>
<keyword evidence="4" id="KW-0968">Cytoplasmic vesicle</keyword>
<dbReference type="InterPro" id="IPR008942">
    <property type="entry name" value="ENTH_VHS"/>
</dbReference>
<dbReference type="GO" id="GO:0031410">
    <property type="term" value="C:cytoplasmic vesicle"/>
    <property type="evidence" value="ECO:0007669"/>
    <property type="project" value="UniProtKB-SubCell"/>
</dbReference>
<evidence type="ECO:0000256" key="3">
    <source>
        <dbReference type="ARBA" id="ARBA00023034"/>
    </source>
</evidence>
<dbReference type="Gene3D" id="1.25.40.90">
    <property type="match status" value="1"/>
</dbReference>
<name>A0A3S2PEU2_ORYJA</name>
<gene>
    <name evidence="8" type="ORF">OJAV_G00188300</name>
</gene>
<feature type="region of interest" description="Disordered" evidence="5">
    <location>
        <begin position="249"/>
        <end position="296"/>
    </location>
</feature>
<dbReference type="Pfam" id="PF01417">
    <property type="entry name" value="ENTH"/>
    <property type="match status" value="1"/>
</dbReference>
<sequence>MATFLERLAFLQKVPTLMKATADDENPCPGYLFQEIGKISHESLGCGQCLLEYLLERLQAESCHVKLKVLKIFVHLCGHGSDHFLTELRRNSTFIQQASVYSGAPDPVHGTALYQKVRSTAQEVARLLFTDSISTKSSMAAHAVAPPRTGMGSALSHRSALQGFGYSPGKQGTAVSESLLDKIQKAAEVVASAVLPPTEQQGIRLHDNHYRAVFAPSAPIEVAVPACAYNHPARKPKVTHWCPGQVGGGWEETDSSNGSSHNSSQDISANSRASVGSKSAGTRSQSGASRGSNGDLSERVEALQLGDCGQEMALINRLTEGSRVFLTREECQHFIKECSTLNCDVVVELLSSKLQNPSSVLQMRALCAISCLMTSDLLSLEQMFGATRRRLRQLSEGSRGPVANKATKILRQFEALLGGSLHAAKLDAAPSSHPSSFSEDSDHNTNLKPHQSATDELTKDDEEEEEEELHRVVDRAAHPNLVCDVEPSPSQKNALSLFSGMEMVTKVTLCEKVASDTKDSFRSSTISSKSMSSDRDQSVSAFSFLNS</sequence>
<evidence type="ECO:0000259" key="6">
    <source>
        <dbReference type="Pfam" id="PF01417"/>
    </source>
</evidence>
<feature type="region of interest" description="Disordered" evidence="5">
    <location>
        <begin position="515"/>
        <end position="547"/>
    </location>
</feature>
<dbReference type="AlphaFoldDB" id="A0A3S2PEU2"/>
<dbReference type="InterPro" id="IPR013809">
    <property type="entry name" value="ENTH"/>
</dbReference>
<proteinExistence type="predicted"/>
<protein>
    <submittedName>
        <fullName evidence="8">Uncharacterized protein</fullName>
    </submittedName>
</protein>
<accession>A0A3S2PEU2</accession>
<dbReference type="OrthoDB" id="118154at2759"/>
<reference evidence="8 9" key="2">
    <citation type="submission" date="2019-01" db="EMBL/GenBank/DDBJ databases">
        <title>A chromosome length genome reference of the Java medaka (oryzias javanicus).</title>
        <authorList>
            <person name="Herpin A."/>
            <person name="Takehana Y."/>
            <person name="Naruse K."/>
            <person name="Ansai S."/>
            <person name="Kawaguchi M."/>
        </authorList>
    </citation>
    <scope>NUCLEOTIDE SEQUENCE [LARGE SCALE GENOMIC DNA]</scope>
    <source>
        <strain evidence="8">RS831</strain>
        <tissue evidence="8">Whole body</tissue>
    </source>
</reference>
<feature type="compositionally biased region" description="Acidic residues" evidence="5">
    <location>
        <begin position="458"/>
        <end position="467"/>
    </location>
</feature>
<feature type="domain" description="AP-4 complex accessory subunit Tepsin VHS/ENTH-like" evidence="7">
    <location>
        <begin position="310"/>
        <end position="413"/>
    </location>
</feature>
<dbReference type="PANTHER" id="PTHR21514:SF0">
    <property type="entry name" value="AP-4 COMPLEX ACCESSORY SUBUNIT TEPSIN"/>
    <property type="match status" value="1"/>
</dbReference>
<organism evidence="8 9">
    <name type="scientific">Oryzias javanicus</name>
    <name type="common">Javanese ricefish</name>
    <name type="synonym">Aplocheilus javanicus</name>
    <dbReference type="NCBI Taxonomy" id="123683"/>
    <lineage>
        <taxon>Eukaryota</taxon>
        <taxon>Metazoa</taxon>
        <taxon>Chordata</taxon>
        <taxon>Craniata</taxon>
        <taxon>Vertebrata</taxon>
        <taxon>Euteleostomi</taxon>
        <taxon>Actinopterygii</taxon>
        <taxon>Neopterygii</taxon>
        <taxon>Teleostei</taxon>
        <taxon>Neoteleostei</taxon>
        <taxon>Acanthomorphata</taxon>
        <taxon>Ovalentaria</taxon>
        <taxon>Atherinomorphae</taxon>
        <taxon>Beloniformes</taxon>
        <taxon>Adrianichthyidae</taxon>
        <taxon>Oryziinae</taxon>
        <taxon>Oryzias</taxon>
    </lineage>
</organism>
<evidence type="ECO:0000256" key="1">
    <source>
        <dbReference type="ARBA" id="ARBA00004541"/>
    </source>
</evidence>
<feature type="compositionally biased region" description="Polar residues" evidence="5">
    <location>
        <begin position="265"/>
        <end position="295"/>
    </location>
</feature>
<evidence type="ECO:0000256" key="5">
    <source>
        <dbReference type="SAM" id="MobiDB-lite"/>
    </source>
</evidence>
<evidence type="ECO:0000313" key="8">
    <source>
        <dbReference type="EMBL" id="RVE59406.1"/>
    </source>
</evidence>
<reference evidence="8 9" key="1">
    <citation type="submission" date="2018-11" db="EMBL/GenBank/DDBJ databases">
        <authorList>
            <person name="Lopez-Roques C."/>
            <person name="Donnadieu C."/>
            <person name="Bouchez O."/>
            <person name="Klopp C."/>
            <person name="Cabau C."/>
            <person name="Zahm M."/>
        </authorList>
    </citation>
    <scope>NUCLEOTIDE SEQUENCE [LARGE SCALE GENOMIC DNA]</scope>
    <source>
        <strain evidence="8">RS831</strain>
        <tissue evidence="8">Whole body</tissue>
    </source>
</reference>